<dbReference type="Gene3D" id="3.40.50.150">
    <property type="entry name" value="Vaccinia Virus protein VP39"/>
    <property type="match status" value="1"/>
</dbReference>
<sequence length="426" mass="46626">MSLNGIASPNLVTDCRAMSVSSYGLQACGRGFVPPNGLSGRWGGSHRGVEASRRCVQNGYFVSQLLPLVQVRVDCHSNRALSQTVGRVSSYGATFGERCHKAQSSLRNAAYSSGLLSVDDSEEDVSDDEGDAWLVHEVTTPFNQITVLEVDEAADHELAGAYVLKLDNADLAHSVFWSNGKVWTIGCHDVFASLPPLLPEGRIGILGLGAGTVARLLLHIWPSLHLEGWELDPEVIRVARDYFGLADLESPEDSPVQAKETSPGSSKKMKKKGRLVVHTGDALGPQANVKGGFAGIMVDIFINGAVCEELAEVRTWEKLKSRLRPRGRIMANCIPNRSHLEEGDGDVSKEWDEMMHKILRAMEIVFPGEVSVRELTDGNNVMLLSGEVPDGQMWASKVPDRLKEGVHEWRAWDESHPLYGVKLNLQ</sequence>
<dbReference type="RefSeq" id="XP_024361004.1">
    <property type="nucleotide sequence ID" value="XM_024505236.2"/>
</dbReference>
<keyword evidence="3" id="KW-0808">Transferase</keyword>
<evidence type="ECO:0000256" key="4">
    <source>
        <dbReference type="SAM" id="MobiDB-lite"/>
    </source>
</evidence>
<keyword evidence="7" id="KW-1185">Reference proteome</keyword>
<reference evidence="5 7" key="2">
    <citation type="journal article" date="2018" name="Plant J.">
        <title>The Physcomitrella patens chromosome-scale assembly reveals moss genome structure and evolution.</title>
        <authorList>
            <person name="Lang D."/>
            <person name="Ullrich K.K."/>
            <person name="Murat F."/>
            <person name="Fuchs J."/>
            <person name="Jenkins J."/>
            <person name="Haas F.B."/>
            <person name="Piednoel M."/>
            <person name="Gundlach H."/>
            <person name="Van Bel M."/>
            <person name="Meyberg R."/>
            <person name="Vives C."/>
            <person name="Morata J."/>
            <person name="Symeonidi A."/>
            <person name="Hiss M."/>
            <person name="Muchero W."/>
            <person name="Kamisugi Y."/>
            <person name="Saleh O."/>
            <person name="Blanc G."/>
            <person name="Decker E.L."/>
            <person name="van Gessel N."/>
            <person name="Grimwood J."/>
            <person name="Hayes R.D."/>
            <person name="Graham S.W."/>
            <person name="Gunter L.E."/>
            <person name="McDaniel S.F."/>
            <person name="Hoernstein S.N.W."/>
            <person name="Larsson A."/>
            <person name="Li F.W."/>
            <person name="Perroud P.F."/>
            <person name="Phillips J."/>
            <person name="Ranjan P."/>
            <person name="Rokshar D.S."/>
            <person name="Rothfels C.J."/>
            <person name="Schneider L."/>
            <person name="Shu S."/>
            <person name="Stevenson D.W."/>
            <person name="Thummler F."/>
            <person name="Tillich M."/>
            <person name="Villarreal Aguilar J.C."/>
            <person name="Widiez T."/>
            <person name="Wong G.K."/>
            <person name="Wymore A."/>
            <person name="Zhang Y."/>
            <person name="Zimmer A.D."/>
            <person name="Quatrano R.S."/>
            <person name="Mayer K.F.X."/>
            <person name="Goodstein D."/>
            <person name="Casacuberta J.M."/>
            <person name="Vandepoele K."/>
            <person name="Reski R."/>
            <person name="Cuming A.C."/>
            <person name="Tuskan G.A."/>
            <person name="Maumus F."/>
            <person name="Salse J."/>
            <person name="Schmutz J."/>
            <person name="Rensing S.A."/>
        </authorList>
    </citation>
    <scope>NUCLEOTIDE SEQUENCE [LARGE SCALE GENOMIC DNA]</scope>
    <source>
        <strain evidence="6 7">cv. Gransden 2004</strain>
    </source>
</reference>
<dbReference type="AlphaFoldDB" id="A0A2K1L6X3"/>
<accession>A0A2K1L6X3</accession>
<dbReference type="InterPro" id="IPR029063">
    <property type="entry name" value="SAM-dependent_MTases_sf"/>
</dbReference>
<dbReference type="SUPFAM" id="SSF53335">
    <property type="entry name" value="S-adenosyl-L-methionine-dependent methyltransferases"/>
    <property type="match status" value="1"/>
</dbReference>
<proteinExistence type="inferred from homology"/>
<dbReference type="PANTHER" id="PTHR12176:SF77">
    <property type="entry name" value="S-ADENOSYL-L-METHIONINE-DEPENDENT METHYLTRANSFERASES SUPERFAMILY PROTEIN"/>
    <property type="match status" value="1"/>
</dbReference>
<dbReference type="PaxDb" id="3218-PP1S45_48V6.2"/>
<evidence type="ECO:0000313" key="6">
    <source>
        <dbReference type="EnsemblPlants" id="Pp3c1_3890V3.1"/>
    </source>
</evidence>
<dbReference type="EnsemblPlants" id="Pp3c1_3890V3.3">
    <property type="protein sequence ID" value="Pp3c1_3890V3.3"/>
    <property type="gene ID" value="Pp3c1_3890"/>
</dbReference>
<evidence type="ECO:0008006" key="8">
    <source>
        <dbReference type="Google" id="ProtNLM"/>
    </source>
</evidence>
<evidence type="ECO:0000256" key="2">
    <source>
        <dbReference type="ARBA" id="ARBA00022603"/>
    </source>
</evidence>
<dbReference type="EMBL" id="ABEU02000001">
    <property type="protein sequence ID" value="PNR61741.1"/>
    <property type="molecule type" value="Genomic_DNA"/>
</dbReference>
<dbReference type="OrthoDB" id="2016285at2759"/>
<dbReference type="GO" id="GO:0008168">
    <property type="term" value="F:methyltransferase activity"/>
    <property type="evidence" value="ECO:0007669"/>
    <property type="project" value="UniProtKB-KW"/>
</dbReference>
<dbReference type="Gramene" id="Pp3c1_3890V3.3">
    <property type="protein sequence ID" value="Pp3c1_3890V3.3"/>
    <property type="gene ID" value="Pp3c1_3890"/>
</dbReference>
<dbReference type="GeneID" id="112275133"/>
<keyword evidence="2" id="KW-0489">Methyltransferase</keyword>
<comment type="similarity">
    <text evidence="1">Belongs to the methyltransferase superfamily.</text>
</comment>
<dbReference type="Gramene" id="Pp3c1_3890V3.1">
    <property type="protein sequence ID" value="Pp3c1_3890V3.1"/>
    <property type="gene ID" value="Pp3c1_3890"/>
</dbReference>
<reference evidence="5 7" key="1">
    <citation type="journal article" date="2008" name="Science">
        <title>The Physcomitrella genome reveals evolutionary insights into the conquest of land by plants.</title>
        <authorList>
            <person name="Rensing S."/>
            <person name="Lang D."/>
            <person name="Zimmer A."/>
            <person name="Terry A."/>
            <person name="Salamov A."/>
            <person name="Shapiro H."/>
            <person name="Nishiyama T."/>
            <person name="Perroud P.-F."/>
            <person name="Lindquist E."/>
            <person name="Kamisugi Y."/>
            <person name="Tanahashi T."/>
            <person name="Sakakibara K."/>
            <person name="Fujita T."/>
            <person name="Oishi K."/>
            <person name="Shin-I T."/>
            <person name="Kuroki Y."/>
            <person name="Toyoda A."/>
            <person name="Suzuki Y."/>
            <person name="Hashimoto A."/>
            <person name="Yamaguchi K."/>
            <person name="Sugano A."/>
            <person name="Kohara Y."/>
            <person name="Fujiyama A."/>
            <person name="Anterola A."/>
            <person name="Aoki S."/>
            <person name="Ashton N."/>
            <person name="Barbazuk W.B."/>
            <person name="Barker E."/>
            <person name="Bennetzen J."/>
            <person name="Bezanilla M."/>
            <person name="Blankenship R."/>
            <person name="Cho S.H."/>
            <person name="Dutcher S."/>
            <person name="Estelle M."/>
            <person name="Fawcett J.A."/>
            <person name="Gundlach H."/>
            <person name="Hanada K."/>
            <person name="Heyl A."/>
            <person name="Hicks K.A."/>
            <person name="Hugh J."/>
            <person name="Lohr M."/>
            <person name="Mayer K."/>
            <person name="Melkozernov A."/>
            <person name="Murata T."/>
            <person name="Nelson D."/>
            <person name="Pils B."/>
            <person name="Prigge M."/>
            <person name="Reiss B."/>
            <person name="Renner T."/>
            <person name="Rombauts S."/>
            <person name="Rushton P."/>
            <person name="Sanderfoot A."/>
            <person name="Schween G."/>
            <person name="Shiu S.-H."/>
            <person name="Stueber K."/>
            <person name="Theodoulou F.L."/>
            <person name="Tu H."/>
            <person name="Van de Peer Y."/>
            <person name="Verrier P.J."/>
            <person name="Waters E."/>
            <person name="Wood A."/>
            <person name="Yang L."/>
            <person name="Cove D."/>
            <person name="Cuming A."/>
            <person name="Hasebe M."/>
            <person name="Lucas S."/>
            <person name="Mishler D.B."/>
            <person name="Reski R."/>
            <person name="Grigoriev I."/>
            <person name="Quatrano R.S."/>
            <person name="Boore J.L."/>
        </authorList>
    </citation>
    <scope>NUCLEOTIDE SEQUENCE [LARGE SCALE GENOMIC DNA]</scope>
    <source>
        <strain evidence="6 7">cv. Gransden 2004</strain>
    </source>
</reference>
<evidence type="ECO:0000313" key="7">
    <source>
        <dbReference type="Proteomes" id="UP000006727"/>
    </source>
</evidence>
<name>A0A2K1L6X3_PHYPA</name>
<dbReference type="EnsemblPlants" id="Pp3c1_3890V3.1">
    <property type="protein sequence ID" value="Pp3c1_3890V3.1"/>
    <property type="gene ID" value="Pp3c1_3890"/>
</dbReference>
<reference evidence="6" key="3">
    <citation type="submission" date="2020-12" db="UniProtKB">
        <authorList>
            <consortium name="EnsemblPlants"/>
        </authorList>
    </citation>
    <scope>IDENTIFICATION</scope>
</reference>
<evidence type="ECO:0000313" key="5">
    <source>
        <dbReference type="EMBL" id="PNR61741.1"/>
    </source>
</evidence>
<evidence type="ECO:0000256" key="3">
    <source>
        <dbReference type="ARBA" id="ARBA00022679"/>
    </source>
</evidence>
<evidence type="ECO:0000256" key="1">
    <source>
        <dbReference type="ARBA" id="ARBA00008361"/>
    </source>
</evidence>
<protein>
    <recommendedName>
        <fullName evidence="8">PABS domain-containing protein</fullName>
    </recommendedName>
</protein>
<dbReference type="GO" id="GO:0032259">
    <property type="term" value="P:methylation"/>
    <property type="evidence" value="ECO:0007669"/>
    <property type="project" value="UniProtKB-KW"/>
</dbReference>
<dbReference type="InterPro" id="IPR051419">
    <property type="entry name" value="Lys/N-term_MeTrsfase_sf"/>
</dbReference>
<feature type="region of interest" description="Disordered" evidence="4">
    <location>
        <begin position="250"/>
        <end position="272"/>
    </location>
</feature>
<gene>
    <name evidence="6" type="primary">LOC112275133</name>
    <name evidence="5" type="ORF">PHYPA_000164</name>
</gene>
<dbReference type="Proteomes" id="UP000006727">
    <property type="component" value="Chromosome 1"/>
</dbReference>
<organism evidence="5">
    <name type="scientific">Physcomitrium patens</name>
    <name type="common">Spreading-leaved earth moss</name>
    <name type="synonym">Physcomitrella patens</name>
    <dbReference type="NCBI Taxonomy" id="3218"/>
    <lineage>
        <taxon>Eukaryota</taxon>
        <taxon>Viridiplantae</taxon>
        <taxon>Streptophyta</taxon>
        <taxon>Embryophyta</taxon>
        <taxon>Bryophyta</taxon>
        <taxon>Bryophytina</taxon>
        <taxon>Bryopsida</taxon>
        <taxon>Funariidae</taxon>
        <taxon>Funariales</taxon>
        <taxon>Funariaceae</taxon>
        <taxon>Physcomitrium</taxon>
    </lineage>
</organism>
<dbReference type="PANTHER" id="PTHR12176">
    <property type="entry name" value="SAM-DEPENDENT METHYLTRANSFERASE SUPERFAMILY PROTEIN"/>
    <property type="match status" value="1"/>
</dbReference>